<dbReference type="RefSeq" id="WP_344792111.1">
    <property type="nucleotide sequence ID" value="NZ_BAABBV010000001.1"/>
</dbReference>
<evidence type="ECO:0000256" key="2">
    <source>
        <dbReference type="ARBA" id="ARBA00009047"/>
    </source>
</evidence>
<evidence type="ECO:0000256" key="4">
    <source>
        <dbReference type="ARBA" id="ARBA00022475"/>
    </source>
</evidence>
<accession>A0ABP7ZM11</accession>
<keyword evidence="12" id="KW-1185">Reference proteome</keyword>
<evidence type="ECO:0000256" key="1">
    <source>
        <dbReference type="ARBA" id="ARBA00004651"/>
    </source>
</evidence>
<dbReference type="Proteomes" id="UP001415169">
    <property type="component" value="Unassembled WGS sequence"/>
</dbReference>
<reference evidence="11" key="2">
    <citation type="submission" date="2023-12" db="EMBL/GenBank/DDBJ databases">
        <authorList>
            <person name="Sun Q."/>
            <person name="Inoue M."/>
        </authorList>
    </citation>
    <scope>NUCLEOTIDE SEQUENCE</scope>
    <source>
        <strain evidence="11">JCM 17590</strain>
    </source>
</reference>
<name>A0ABP7ZM11_9MICO</name>
<reference evidence="11" key="1">
    <citation type="journal article" date="2014" name="Int. J. Syst. Evol. Microbiol.">
        <title>Complete genome of a new Firmicutes species belonging to the dominant human colonic microbiota ('Ruminococcus bicirculans') reveals two chromosomes and a selective capacity to utilize plant glucans.</title>
        <authorList>
            <consortium name="NISC Comparative Sequencing Program"/>
            <person name="Wegmann U."/>
            <person name="Louis P."/>
            <person name="Goesmann A."/>
            <person name="Henrissat B."/>
            <person name="Duncan S.H."/>
            <person name="Flint H.J."/>
        </authorList>
    </citation>
    <scope>NUCLEOTIDE SEQUENCE</scope>
    <source>
        <strain evidence="11">JCM 17590</strain>
    </source>
</reference>
<dbReference type="EMBL" id="BAABBV010000001">
    <property type="protein sequence ID" value="GAA4163806.1"/>
    <property type="molecule type" value="Genomic_DNA"/>
</dbReference>
<comment type="caution">
    <text evidence="11">The sequence shown here is derived from an EMBL/GenBank/DDBJ whole genome shotgun (WGS) entry which is preliminary data.</text>
</comment>
<sequence>MTSTPTPASAPTAQASAVVSDAPAAASRSHAVVTGGARRRRLAADTATHVFLGVLAVFWLIPIVWIFMESFNKNTLPFTTTFFPTQYTLSNYVKLFTDTSVMNFPQMFVRTLVIAIFVCAIQLIFVLSVGFVMSRLRFRLRRPFMNTALVLGMFPGIMAVVAIYFILKALGLTGSSTATSVGLILVYSAGSGAGFYVMKGFMDTIPVSMDEAAVLDGCTRWQVFTRIILPITKPMMVYQAIVGFLTPWLDFVLAKAIARTQGNYTVSLGLWQMLQKEYIAEWYTRFAAGAVLISIPIAILFIIMQRFYQSSMTGSVKG</sequence>
<feature type="transmembrane region" description="Helical" evidence="9">
    <location>
        <begin position="144"/>
        <end position="167"/>
    </location>
</feature>
<dbReference type="PROSITE" id="PS50928">
    <property type="entry name" value="ABC_TM1"/>
    <property type="match status" value="1"/>
</dbReference>
<evidence type="ECO:0000313" key="11">
    <source>
        <dbReference type="EMBL" id="GAA4163806.1"/>
    </source>
</evidence>
<feature type="transmembrane region" description="Helical" evidence="9">
    <location>
        <begin position="282"/>
        <end position="303"/>
    </location>
</feature>
<feature type="transmembrane region" description="Helical" evidence="9">
    <location>
        <begin position="47"/>
        <end position="68"/>
    </location>
</feature>
<gene>
    <name evidence="11" type="ORF">GCM10022286_24820</name>
</gene>
<evidence type="ECO:0000259" key="10">
    <source>
        <dbReference type="PROSITE" id="PS50928"/>
    </source>
</evidence>
<keyword evidence="3 9" id="KW-0813">Transport</keyword>
<feature type="transmembrane region" description="Helical" evidence="9">
    <location>
        <begin position="179"/>
        <end position="198"/>
    </location>
</feature>
<dbReference type="InterPro" id="IPR050901">
    <property type="entry name" value="BP-dep_ABC_trans_perm"/>
</dbReference>
<evidence type="ECO:0000256" key="6">
    <source>
        <dbReference type="ARBA" id="ARBA00022692"/>
    </source>
</evidence>
<dbReference type="InterPro" id="IPR000515">
    <property type="entry name" value="MetI-like"/>
</dbReference>
<evidence type="ECO:0000256" key="8">
    <source>
        <dbReference type="ARBA" id="ARBA00023136"/>
    </source>
</evidence>
<protein>
    <submittedName>
        <fullName evidence="11">Sugar ABC transporter permease</fullName>
    </submittedName>
</protein>
<dbReference type="Gene3D" id="1.10.3720.10">
    <property type="entry name" value="MetI-like"/>
    <property type="match status" value="1"/>
</dbReference>
<evidence type="ECO:0000256" key="5">
    <source>
        <dbReference type="ARBA" id="ARBA00022597"/>
    </source>
</evidence>
<comment type="similarity">
    <text evidence="2">Belongs to the binding-protein-dependent transport system permease family. MalFG subfamily.</text>
</comment>
<keyword evidence="5" id="KW-0762">Sugar transport</keyword>
<evidence type="ECO:0000256" key="3">
    <source>
        <dbReference type="ARBA" id="ARBA00022448"/>
    </source>
</evidence>
<dbReference type="SUPFAM" id="SSF161098">
    <property type="entry name" value="MetI-like"/>
    <property type="match status" value="1"/>
</dbReference>
<feature type="domain" description="ABC transmembrane type-1" evidence="10">
    <location>
        <begin position="108"/>
        <end position="304"/>
    </location>
</feature>
<proteinExistence type="inferred from homology"/>
<dbReference type="PANTHER" id="PTHR32243:SF50">
    <property type="entry name" value="MALTOSE_MALTODEXTRIN TRANSPORT SYSTEM PERMEASE PROTEIN MALG"/>
    <property type="match status" value="1"/>
</dbReference>
<dbReference type="Pfam" id="PF00528">
    <property type="entry name" value="BPD_transp_1"/>
    <property type="match status" value="1"/>
</dbReference>
<dbReference type="InterPro" id="IPR035906">
    <property type="entry name" value="MetI-like_sf"/>
</dbReference>
<evidence type="ECO:0000256" key="9">
    <source>
        <dbReference type="RuleBase" id="RU363032"/>
    </source>
</evidence>
<evidence type="ECO:0000256" key="7">
    <source>
        <dbReference type="ARBA" id="ARBA00022989"/>
    </source>
</evidence>
<keyword evidence="4" id="KW-1003">Cell membrane</keyword>
<keyword evidence="6 9" id="KW-0812">Transmembrane</keyword>
<organism evidence="11 12">
    <name type="scientific">Gryllotalpicola daejeonensis</name>
    <dbReference type="NCBI Taxonomy" id="993087"/>
    <lineage>
        <taxon>Bacteria</taxon>
        <taxon>Bacillati</taxon>
        <taxon>Actinomycetota</taxon>
        <taxon>Actinomycetes</taxon>
        <taxon>Micrococcales</taxon>
        <taxon>Microbacteriaceae</taxon>
        <taxon>Gryllotalpicola</taxon>
    </lineage>
</organism>
<feature type="transmembrane region" description="Helical" evidence="9">
    <location>
        <begin position="107"/>
        <end position="132"/>
    </location>
</feature>
<comment type="subcellular location">
    <subcellularLocation>
        <location evidence="1 9">Cell membrane</location>
        <topology evidence="1 9">Multi-pass membrane protein</topology>
    </subcellularLocation>
</comment>
<evidence type="ECO:0000313" key="12">
    <source>
        <dbReference type="Proteomes" id="UP001415169"/>
    </source>
</evidence>
<dbReference type="CDD" id="cd06261">
    <property type="entry name" value="TM_PBP2"/>
    <property type="match status" value="1"/>
</dbReference>
<dbReference type="PANTHER" id="PTHR32243">
    <property type="entry name" value="MALTOSE TRANSPORT SYSTEM PERMEASE-RELATED"/>
    <property type="match status" value="1"/>
</dbReference>
<keyword evidence="7 9" id="KW-1133">Transmembrane helix</keyword>
<keyword evidence="8 9" id="KW-0472">Membrane</keyword>